<evidence type="ECO:0000313" key="2">
    <source>
        <dbReference type="Proteomes" id="UP000281553"/>
    </source>
</evidence>
<keyword evidence="2" id="KW-1185">Reference proteome</keyword>
<accession>A0A3P7MBT1</accession>
<reference evidence="1 2" key="1">
    <citation type="submission" date="2018-11" db="EMBL/GenBank/DDBJ databases">
        <authorList>
            <consortium name="Pathogen Informatics"/>
        </authorList>
    </citation>
    <scope>NUCLEOTIDE SEQUENCE [LARGE SCALE GENOMIC DNA]</scope>
</reference>
<dbReference type="AlphaFoldDB" id="A0A3P7MBT1"/>
<gene>
    <name evidence="1" type="ORF">DILT_LOCUS14899</name>
</gene>
<sequence length="69" mass="7938">MTAMRLPRHEIDLNAYASPSSLKCKFREELHAIPAPVPKTHNSAVFGDSDVRIDTFTARQMQNKFYKKM</sequence>
<dbReference type="Proteomes" id="UP000281553">
    <property type="component" value="Unassembled WGS sequence"/>
</dbReference>
<protein>
    <submittedName>
        <fullName evidence="1">Uncharacterized protein</fullName>
    </submittedName>
</protein>
<organism evidence="1 2">
    <name type="scientific">Dibothriocephalus latus</name>
    <name type="common">Fish tapeworm</name>
    <name type="synonym">Diphyllobothrium latum</name>
    <dbReference type="NCBI Taxonomy" id="60516"/>
    <lineage>
        <taxon>Eukaryota</taxon>
        <taxon>Metazoa</taxon>
        <taxon>Spiralia</taxon>
        <taxon>Lophotrochozoa</taxon>
        <taxon>Platyhelminthes</taxon>
        <taxon>Cestoda</taxon>
        <taxon>Eucestoda</taxon>
        <taxon>Diphyllobothriidea</taxon>
        <taxon>Diphyllobothriidae</taxon>
        <taxon>Dibothriocephalus</taxon>
    </lineage>
</organism>
<dbReference type="EMBL" id="UYRU01076395">
    <property type="protein sequence ID" value="VDN26874.1"/>
    <property type="molecule type" value="Genomic_DNA"/>
</dbReference>
<name>A0A3P7MBT1_DIBLA</name>
<evidence type="ECO:0000313" key="1">
    <source>
        <dbReference type="EMBL" id="VDN26874.1"/>
    </source>
</evidence>
<proteinExistence type="predicted"/>